<name>A0AA36ME29_CYLNA</name>
<gene>
    <name evidence="1" type="ORF">CYNAS_LOCUS18646</name>
</gene>
<accession>A0AA36ME29</accession>
<dbReference type="Proteomes" id="UP001176961">
    <property type="component" value="Unassembled WGS sequence"/>
</dbReference>
<organism evidence="1 2">
    <name type="scientific">Cylicocyclus nassatus</name>
    <name type="common">Nematode worm</name>
    <dbReference type="NCBI Taxonomy" id="53992"/>
    <lineage>
        <taxon>Eukaryota</taxon>
        <taxon>Metazoa</taxon>
        <taxon>Ecdysozoa</taxon>
        <taxon>Nematoda</taxon>
        <taxon>Chromadorea</taxon>
        <taxon>Rhabditida</taxon>
        <taxon>Rhabditina</taxon>
        <taxon>Rhabditomorpha</taxon>
        <taxon>Strongyloidea</taxon>
        <taxon>Strongylidae</taxon>
        <taxon>Cylicocyclus</taxon>
    </lineage>
</organism>
<sequence>MKEHVVRDWWMTLKGLIFLPPRLHRRVPALHGPPVPPTHPAYHKCVSFLAYLRENWYAGPFKNIWYKWGKSELRTSNIAESYHRVLRVLIRERNAPVRKTLKCLHGADNRAMCTLRNLERGIARKLRQKDILRREKIDRCMQEHRARLEEPFPAIEPIVNFCRHISRFVSNKVI</sequence>
<comment type="caution">
    <text evidence="1">The sequence shown here is derived from an EMBL/GenBank/DDBJ whole genome shotgun (WGS) entry which is preliminary data.</text>
</comment>
<dbReference type="EMBL" id="CATQJL010000316">
    <property type="protein sequence ID" value="CAJ0606663.1"/>
    <property type="molecule type" value="Genomic_DNA"/>
</dbReference>
<reference evidence="1" key="1">
    <citation type="submission" date="2023-07" db="EMBL/GenBank/DDBJ databases">
        <authorList>
            <consortium name="CYATHOMIX"/>
        </authorList>
    </citation>
    <scope>NUCLEOTIDE SEQUENCE</scope>
    <source>
        <strain evidence="1">N/A</strain>
    </source>
</reference>
<evidence type="ECO:0000313" key="1">
    <source>
        <dbReference type="EMBL" id="CAJ0606663.1"/>
    </source>
</evidence>
<protein>
    <submittedName>
        <fullName evidence="1">Uncharacterized protein</fullName>
    </submittedName>
</protein>
<proteinExistence type="predicted"/>
<keyword evidence="2" id="KW-1185">Reference proteome</keyword>
<dbReference type="AlphaFoldDB" id="A0AA36ME29"/>
<evidence type="ECO:0000313" key="2">
    <source>
        <dbReference type="Proteomes" id="UP001176961"/>
    </source>
</evidence>